<feature type="active site" evidence="8">
    <location>
        <position position="116"/>
    </location>
</feature>
<proteinExistence type="inferred from homology"/>
<comment type="cofactor">
    <cofactor evidence="9">
        <name>Ca(2+)</name>
        <dbReference type="ChEBI" id="CHEBI:29108"/>
    </cofactor>
    <text evidence="9">Can bind about 5 Ca(2+) ions per subunit.</text>
</comment>
<gene>
    <name evidence="13" type="primary">LOC105424243</name>
</gene>
<dbReference type="PRINTS" id="PR00138">
    <property type="entry name" value="MATRIXIN"/>
</dbReference>
<reference evidence="13" key="1">
    <citation type="submission" date="2025-08" db="UniProtKB">
        <authorList>
            <consortium name="RefSeq"/>
        </authorList>
    </citation>
    <scope>IDENTIFICATION</scope>
</reference>
<evidence type="ECO:0000256" key="2">
    <source>
        <dbReference type="ARBA" id="ARBA00022670"/>
    </source>
</evidence>
<feature type="binding site" evidence="9">
    <location>
        <position position="119"/>
    </location>
    <ligand>
        <name>Zn(2+)</name>
        <dbReference type="ChEBI" id="CHEBI:29105"/>
        <label>2</label>
        <note>catalytic</note>
    </ligand>
</feature>
<dbReference type="InterPro" id="IPR001818">
    <property type="entry name" value="Pept_M10_metallopeptidase"/>
</dbReference>
<dbReference type="PANTHER" id="PTHR10201">
    <property type="entry name" value="MATRIX METALLOPROTEINASE"/>
    <property type="match status" value="1"/>
</dbReference>
<evidence type="ECO:0000259" key="11">
    <source>
        <dbReference type="Pfam" id="PF00413"/>
    </source>
</evidence>
<feature type="region of interest" description="Disordered" evidence="10">
    <location>
        <begin position="1"/>
        <end position="20"/>
    </location>
</feature>
<organism evidence="12 13">
    <name type="scientific">Pogonomyrmex barbatus</name>
    <name type="common">red harvester ant</name>
    <dbReference type="NCBI Taxonomy" id="144034"/>
    <lineage>
        <taxon>Eukaryota</taxon>
        <taxon>Metazoa</taxon>
        <taxon>Ecdysozoa</taxon>
        <taxon>Arthropoda</taxon>
        <taxon>Hexapoda</taxon>
        <taxon>Insecta</taxon>
        <taxon>Pterygota</taxon>
        <taxon>Neoptera</taxon>
        <taxon>Endopterygota</taxon>
        <taxon>Hymenoptera</taxon>
        <taxon>Apocrita</taxon>
        <taxon>Aculeata</taxon>
        <taxon>Formicoidea</taxon>
        <taxon>Formicidae</taxon>
        <taxon>Myrmicinae</taxon>
        <taxon>Pogonomyrmex</taxon>
    </lineage>
</organism>
<name>A0A6I9VWT4_9HYME</name>
<evidence type="ECO:0000256" key="3">
    <source>
        <dbReference type="ARBA" id="ARBA00022723"/>
    </source>
</evidence>
<keyword evidence="3 9" id="KW-0479">Metal-binding</keyword>
<evidence type="ECO:0000256" key="10">
    <source>
        <dbReference type="SAM" id="MobiDB-lite"/>
    </source>
</evidence>
<keyword evidence="7" id="KW-0482">Metalloprotease</keyword>
<feature type="binding site" evidence="9">
    <location>
        <position position="88"/>
    </location>
    <ligand>
        <name>Zn(2+)</name>
        <dbReference type="ChEBI" id="CHEBI:29105"/>
        <label>1</label>
    </ligand>
</feature>
<feature type="binding site" evidence="9">
    <location>
        <position position="321"/>
    </location>
    <ligand>
        <name>Ca(2+)</name>
        <dbReference type="ChEBI" id="CHEBI:29108"/>
        <label>5</label>
    </ligand>
</feature>
<feature type="binding site" evidence="9">
    <location>
        <position position="68"/>
    </location>
    <ligand>
        <name>Ca(2+)</name>
        <dbReference type="ChEBI" id="CHEBI:29108"/>
        <label>3</label>
    </ligand>
</feature>
<feature type="compositionally biased region" description="Basic and acidic residues" evidence="10">
    <location>
        <begin position="10"/>
        <end position="20"/>
    </location>
</feature>
<feature type="binding site" evidence="9">
    <location>
        <position position="93"/>
    </location>
    <ligand>
        <name>Ca(2+)</name>
        <dbReference type="ChEBI" id="CHEBI:29108"/>
        <label>3</label>
    </ligand>
</feature>
<evidence type="ECO:0000256" key="8">
    <source>
        <dbReference type="PIRSR" id="PIRSR621190-1"/>
    </source>
</evidence>
<dbReference type="GO" id="GO:0008270">
    <property type="term" value="F:zinc ion binding"/>
    <property type="evidence" value="ECO:0007669"/>
    <property type="project" value="InterPro"/>
</dbReference>
<dbReference type="AlphaFoldDB" id="A0A6I9VWT4"/>
<dbReference type="SUPFAM" id="SSF50923">
    <property type="entry name" value="Hemopexin-like domain"/>
    <property type="match status" value="1"/>
</dbReference>
<dbReference type="InterPro" id="IPR021190">
    <property type="entry name" value="Pept_M10A"/>
</dbReference>
<feature type="compositionally biased region" description="Basic and acidic residues" evidence="10">
    <location>
        <begin position="397"/>
        <end position="406"/>
    </location>
</feature>
<feature type="region of interest" description="Disordered" evidence="10">
    <location>
        <begin position="385"/>
        <end position="406"/>
    </location>
</feature>
<feature type="binding site" evidence="9">
    <location>
        <position position="125"/>
    </location>
    <ligand>
        <name>Zn(2+)</name>
        <dbReference type="ChEBI" id="CHEBI:29105"/>
        <label>2</label>
        <note>catalytic</note>
    </ligand>
</feature>
<feature type="binding site" evidence="9">
    <location>
        <position position="76"/>
    </location>
    <ligand>
        <name>Zn(2+)</name>
        <dbReference type="ChEBI" id="CHEBI:29105"/>
        <label>1</label>
    </ligand>
</feature>
<feature type="binding site" evidence="9">
    <location>
        <position position="93"/>
    </location>
    <ligand>
        <name>Ca(2+)</name>
        <dbReference type="ChEBI" id="CHEBI:29108"/>
        <label>1</label>
    </ligand>
</feature>
<dbReference type="GO" id="GO:0004222">
    <property type="term" value="F:metalloendopeptidase activity"/>
    <property type="evidence" value="ECO:0007669"/>
    <property type="project" value="InterPro"/>
</dbReference>
<accession>A0A6I9VWT4</accession>
<dbReference type="InterPro" id="IPR036375">
    <property type="entry name" value="Hemopexin-like_dom_sf"/>
</dbReference>
<dbReference type="Gene3D" id="2.110.10.10">
    <property type="entry name" value="Hemopexin-like domain"/>
    <property type="match status" value="1"/>
</dbReference>
<feature type="binding site" evidence="9">
    <location>
        <position position="115"/>
    </location>
    <ligand>
        <name>Zn(2+)</name>
        <dbReference type="ChEBI" id="CHEBI:29105"/>
        <label>2</label>
        <note>catalytic</note>
    </ligand>
</feature>
<dbReference type="SUPFAM" id="SSF55486">
    <property type="entry name" value="Metalloproteases ('zincins'), catalytic domain"/>
    <property type="match status" value="1"/>
</dbReference>
<evidence type="ECO:0000256" key="7">
    <source>
        <dbReference type="ARBA" id="ARBA00023049"/>
    </source>
</evidence>
<sequence>MDASHLELSSGERERSTSHRSRVRDMGCEFVADVRARFDDIVISFRKGFHTFVDPRHQGNRICPSLLDGPGNVLAHAFLPLSKVSEVHVDNAEKWHIELTTNPDNTIHLLHTLTHEIGHALRLHHSPLKNAIMYAFVPSKTFPVRLSEADFLAIQNLYGLRNKSEIAGPVTTTVATTTIATRDTENSADLCALQRVDAMLVLENRMYVAYRHYLSVDLNGKSYGKSLLLTDYLRFLPDNFMRLAEYSSFELVPSWPRKLRDMNLPPNAKINAVINTNAGRTFAIYNDEIMAEIDDCSMIAVKHNSLHAIFPGIPPAVTSAVRYIDGNLYFFVKRQFFKYNEFTRSVTMAGKFDSEIFGTVCPKDGLLEQLRALLKKLAQMRNVSSNEDDLEEEREEEEARKFSHSI</sequence>
<evidence type="ECO:0000313" key="12">
    <source>
        <dbReference type="Proteomes" id="UP000504615"/>
    </source>
</evidence>
<keyword evidence="9" id="KW-0106">Calcium</keyword>
<feature type="binding site" evidence="9">
    <location>
        <position position="69"/>
    </location>
    <ligand>
        <name>Ca(2+)</name>
        <dbReference type="ChEBI" id="CHEBI:29108"/>
        <label>3</label>
    </ligand>
</feature>
<evidence type="ECO:0000256" key="9">
    <source>
        <dbReference type="PIRSR" id="PIRSR621190-2"/>
    </source>
</evidence>
<dbReference type="Pfam" id="PF00413">
    <property type="entry name" value="Peptidase_M10"/>
    <property type="match status" value="1"/>
</dbReference>
<dbReference type="InterPro" id="IPR024079">
    <property type="entry name" value="MetalloPept_cat_dom_sf"/>
</dbReference>
<feature type="compositionally biased region" description="Acidic residues" evidence="10">
    <location>
        <begin position="386"/>
        <end position="396"/>
    </location>
</feature>
<protein>
    <submittedName>
        <fullName evidence="13">Stromelysin-2-like</fullName>
    </submittedName>
</protein>
<feature type="binding site" evidence="9">
    <location>
        <position position="189"/>
    </location>
    <ligand>
        <name>Ca(2+)</name>
        <dbReference type="ChEBI" id="CHEBI:29108"/>
        <label>4</label>
    </ligand>
</feature>
<dbReference type="GO" id="GO:0031012">
    <property type="term" value="C:extracellular matrix"/>
    <property type="evidence" value="ECO:0007669"/>
    <property type="project" value="InterPro"/>
</dbReference>
<evidence type="ECO:0000313" key="13">
    <source>
        <dbReference type="RefSeq" id="XP_011632677.1"/>
    </source>
</evidence>
<evidence type="ECO:0000256" key="1">
    <source>
        <dbReference type="ARBA" id="ARBA00010370"/>
    </source>
</evidence>
<keyword evidence="4" id="KW-0732">Signal</keyword>
<comment type="cofactor">
    <cofactor evidence="9">
        <name>Zn(2+)</name>
        <dbReference type="ChEBI" id="CHEBI:29105"/>
    </cofactor>
    <text evidence="9">Binds 2 Zn(2+) ions per subunit.</text>
</comment>
<keyword evidence="12" id="KW-1185">Reference proteome</keyword>
<dbReference type="GO" id="GO:0006508">
    <property type="term" value="P:proteolysis"/>
    <property type="evidence" value="ECO:0007669"/>
    <property type="project" value="UniProtKB-KW"/>
</dbReference>
<evidence type="ECO:0000256" key="6">
    <source>
        <dbReference type="ARBA" id="ARBA00022833"/>
    </source>
</evidence>
<dbReference type="Gene3D" id="3.40.390.10">
    <property type="entry name" value="Collagenase (Catalytic Domain)"/>
    <property type="match status" value="1"/>
</dbReference>
<dbReference type="RefSeq" id="XP_011632677.1">
    <property type="nucleotide sequence ID" value="XM_011634375.1"/>
</dbReference>
<dbReference type="PANTHER" id="PTHR10201:SF291">
    <property type="entry name" value="MATRIX METALLOPROTEINASE 1, ISOFORM C-RELATED"/>
    <property type="match status" value="1"/>
</dbReference>
<dbReference type="GO" id="GO:0030574">
    <property type="term" value="P:collagen catabolic process"/>
    <property type="evidence" value="ECO:0007669"/>
    <property type="project" value="TreeGrafter"/>
</dbReference>
<feature type="binding site" evidence="9">
    <location>
        <position position="133"/>
    </location>
    <ligand>
        <name>Zn(2+)</name>
        <dbReference type="ChEBI" id="CHEBI:29105"/>
        <label>2</label>
        <note>catalytic</note>
    </ligand>
</feature>
<keyword evidence="5" id="KW-0378">Hydrolase</keyword>
<feature type="domain" description="Peptidase M10 metallopeptidase" evidence="11">
    <location>
        <begin position="35"/>
        <end position="159"/>
    </location>
</feature>
<dbReference type="GO" id="GO:0030198">
    <property type="term" value="P:extracellular matrix organization"/>
    <property type="evidence" value="ECO:0007669"/>
    <property type="project" value="TreeGrafter"/>
</dbReference>
<evidence type="ECO:0000256" key="5">
    <source>
        <dbReference type="ARBA" id="ARBA00022801"/>
    </source>
</evidence>
<keyword evidence="6 9" id="KW-0862">Zinc</keyword>
<dbReference type="GeneID" id="105424243"/>
<dbReference type="OrthoDB" id="7550572at2759"/>
<feature type="binding site" evidence="9">
    <location>
        <position position="90"/>
    </location>
    <ligand>
        <name>Ca(2+)</name>
        <dbReference type="ChEBI" id="CHEBI:29108"/>
        <label>3</label>
    </ligand>
</feature>
<evidence type="ECO:0000256" key="4">
    <source>
        <dbReference type="ARBA" id="ARBA00022729"/>
    </source>
</evidence>
<comment type="similarity">
    <text evidence="1">Belongs to the peptidase M10A family.</text>
</comment>
<dbReference type="GO" id="GO:0005615">
    <property type="term" value="C:extracellular space"/>
    <property type="evidence" value="ECO:0007669"/>
    <property type="project" value="TreeGrafter"/>
</dbReference>
<dbReference type="Proteomes" id="UP000504615">
    <property type="component" value="Unplaced"/>
</dbReference>
<dbReference type="KEGG" id="pbar:105424243"/>
<keyword evidence="2" id="KW-0645">Protease</keyword>